<keyword evidence="8 13" id="KW-1133">Transmembrane helix</keyword>
<dbReference type="PANTHER" id="PTHR30614:SF0">
    <property type="entry name" value="L-CYSTINE TRANSPORT SYSTEM PERMEASE PROTEIN TCYL"/>
    <property type="match status" value="1"/>
</dbReference>
<reference evidence="15 16" key="1">
    <citation type="journal article" date="2014" name="Genome Biol. Evol.">
        <title>Genome degeneration and adaptation in a nascent stage of symbiosis.</title>
        <authorList>
            <person name="Oakeson K.F."/>
            <person name="Gil R."/>
            <person name="Clayton A.L."/>
            <person name="Dunn D.M."/>
            <person name="von Niederhausern A.C."/>
            <person name="Hamil C."/>
            <person name="Aoyagi A."/>
            <person name="Duval B."/>
            <person name="Baca A."/>
            <person name="Silva F.J."/>
            <person name="Vallier A."/>
            <person name="Jackson D.G."/>
            <person name="Latorre A."/>
            <person name="Weiss R.B."/>
            <person name="Heddi A."/>
            <person name="Moya A."/>
            <person name="Dale C."/>
        </authorList>
    </citation>
    <scope>NUCLEOTIDE SEQUENCE [LARGE SCALE GENOMIC DNA]</scope>
    <source>
        <strain evidence="15 16">HS1</strain>
    </source>
</reference>
<evidence type="ECO:0000256" key="2">
    <source>
        <dbReference type="ARBA" id="ARBA00010072"/>
    </source>
</evidence>
<dbReference type="InterPro" id="IPR010065">
    <property type="entry name" value="AA_ABC_transptr_permease_3TM"/>
</dbReference>
<feature type="transmembrane region" description="Helical" evidence="13">
    <location>
        <begin position="185"/>
        <end position="210"/>
    </location>
</feature>
<keyword evidence="7" id="KW-0029">Amino-acid transport</keyword>
<dbReference type="KEGG" id="sod:Sant_3086"/>
<dbReference type="Gene3D" id="1.10.3720.10">
    <property type="entry name" value="MetI-like"/>
    <property type="match status" value="1"/>
</dbReference>
<feature type="transmembrane region" description="Helical" evidence="13">
    <location>
        <begin position="55"/>
        <end position="75"/>
    </location>
</feature>
<comment type="similarity">
    <text evidence="2">Belongs to the binding-protein-dependent transport system permease family. HisMQ subfamily.</text>
</comment>
<keyword evidence="9 13" id="KW-0472">Membrane</keyword>
<dbReference type="OrthoDB" id="9787841at2"/>
<sequence length="240" mass="26533">MSIDLVWQYISSPAFFQGAMMTLLLTLCSLLFGIVIGLVLALLQESRFRGARGLAFVYLWLFRGTPVLFQIIFVYNVLPTFGLRFSAFTCAVLALSLNEGAYMAEILRSGLQAVKSGQRTAGMALGMTRGQIMRKIVLPQAARIVLPPMGNQMISMLKSSALVSVIAVQELLLIANQTASASFRYFEALCAAGVYYLVLTSLFMVFQSWLERSLDPKKRKRSAGKRGGLLMRALRQPTAR</sequence>
<evidence type="ECO:0000313" key="15">
    <source>
        <dbReference type="EMBL" id="AHF78092.1"/>
    </source>
</evidence>
<dbReference type="FunFam" id="1.10.3720.10:FF:000006">
    <property type="entry name" value="Glutamate/aspartate ABC transporter, permease protein GltK"/>
    <property type="match status" value="1"/>
</dbReference>
<dbReference type="SUPFAM" id="SSF161098">
    <property type="entry name" value="MetI-like"/>
    <property type="match status" value="1"/>
</dbReference>
<dbReference type="PATRIC" id="fig|1239307.3.peg.3404"/>
<dbReference type="Proteomes" id="UP000019028">
    <property type="component" value="Chromosome"/>
</dbReference>
<keyword evidence="16" id="KW-1185">Reference proteome</keyword>
<evidence type="ECO:0000256" key="7">
    <source>
        <dbReference type="ARBA" id="ARBA00022970"/>
    </source>
</evidence>
<keyword evidence="4" id="KW-1003">Cell membrane</keyword>
<evidence type="ECO:0000256" key="11">
    <source>
        <dbReference type="ARBA" id="ARBA00062718"/>
    </source>
</evidence>
<feature type="transmembrane region" description="Helical" evidence="13">
    <location>
        <begin position="20"/>
        <end position="43"/>
    </location>
</feature>
<organism evidence="15 16">
    <name type="scientific">Sodalis praecaptivus</name>
    <dbReference type="NCBI Taxonomy" id="1239307"/>
    <lineage>
        <taxon>Bacteria</taxon>
        <taxon>Pseudomonadati</taxon>
        <taxon>Pseudomonadota</taxon>
        <taxon>Gammaproteobacteria</taxon>
        <taxon>Enterobacterales</taxon>
        <taxon>Bruguierivoracaceae</taxon>
        <taxon>Sodalis</taxon>
    </lineage>
</organism>
<evidence type="ECO:0000259" key="14">
    <source>
        <dbReference type="PROSITE" id="PS50928"/>
    </source>
</evidence>
<comment type="subcellular location">
    <subcellularLocation>
        <location evidence="1">Cell inner membrane</location>
        <topology evidence="1">Multi-pass membrane protein</topology>
    </subcellularLocation>
    <subcellularLocation>
        <location evidence="13">Cell membrane</location>
        <topology evidence="13">Multi-pass membrane protein</topology>
    </subcellularLocation>
</comment>
<dbReference type="InterPro" id="IPR035906">
    <property type="entry name" value="MetI-like_sf"/>
</dbReference>
<dbReference type="HOGENOM" id="CLU_019602_1_2_6"/>
<keyword evidence="5" id="KW-0997">Cell inner membrane</keyword>
<dbReference type="GO" id="GO:0043190">
    <property type="term" value="C:ATP-binding cassette (ABC) transporter complex"/>
    <property type="evidence" value="ECO:0007669"/>
    <property type="project" value="InterPro"/>
</dbReference>
<dbReference type="NCBIfam" id="TIGR01726">
    <property type="entry name" value="HEQRo_perm_3TM"/>
    <property type="match status" value="1"/>
</dbReference>
<dbReference type="EMBL" id="CP006569">
    <property type="protein sequence ID" value="AHF78092.1"/>
    <property type="molecule type" value="Genomic_DNA"/>
</dbReference>
<dbReference type="PANTHER" id="PTHR30614">
    <property type="entry name" value="MEMBRANE COMPONENT OF AMINO ACID ABC TRANSPORTER"/>
    <property type="match status" value="1"/>
</dbReference>
<comment type="function">
    <text evidence="10">Part of the ABC transporter complex GltIJKL involved in glutamate and aspartate uptake. Probably responsible for the translocation of the substrate across the membrane.</text>
</comment>
<dbReference type="PROSITE" id="PS50928">
    <property type="entry name" value="ABC_TM1"/>
    <property type="match status" value="1"/>
</dbReference>
<name>W0I000_9GAMM</name>
<feature type="transmembrane region" description="Helical" evidence="13">
    <location>
        <begin position="161"/>
        <end position="179"/>
    </location>
</feature>
<evidence type="ECO:0000313" key="16">
    <source>
        <dbReference type="Proteomes" id="UP000019028"/>
    </source>
</evidence>
<evidence type="ECO:0000256" key="8">
    <source>
        <dbReference type="ARBA" id="ARBA00022989"/>
    </source>
</evidence>
<evidence type="ECO:0000256" key="13">
    <source>
        <dbReference type="RuleBase" id="RU363032"/>
    </source>
</evidence>
<dbReference type="AlphaFoldDB" id="W0I000"/>
<evidence type="ECO:0000256" key="1">
    <source>
        <dbReference type="ARBA" id="ARBA00004429"/>
    </source>
</evidence>
<dbReference type="CDD" id="cd06261">
    <property type="entry name" value="TM_PBP2"/>
    <property type="match status" value="1"/>
</dbReference>
<evidence type="ECO:0000256" key="12">
    <source>
        <dbReference type="ARBA" id="ARBA00073645"/>
    </source>
</evidence>
<dbReference type="InterPro" id="IPR000515">
    <property type="entry name" value="MetI-like"/>
</dbReference>
<protein>
    <recommendedName>
        <fullName evidence="12">Glutamate/aspartate import permease protein GltK</fullName>
    </recommendedName>
</protein>
<keyword evidence="6 13" id="KW-0812">Transmembrane</keyword>
<dbReference type="GO" id="GO:0006865">
    <property type="term" value="P:amino acid transport"/>
    <property type="evidence" value="ECO:0007669"/>
    <property type="project" value="UniProtKB-KW"/>
</dbReference>
<evidence type="ECO:0000256" key="6">
    <source>
        <dbReference type="ARBA" id="ARBA00022692"/>
    </source>
</evidence>
<evidence type="ECO:0000256" key="3">
    <source>
        <dbReference type="ARBA" id="ARBA00022448"/>
    </source>
</evidence>
<accession>W0I000</accession>
<evidence type="ECO:0000256" key="4">
    <source>
        <dbReference type="ARBA" id="ARBA00022475"/>
    </source>
</evidence>
<dbReference type="InterPro" id="IPR043429">
    <property type="entry name" value="ArtM/GltK/GlnP/TcyL/YhdX-like"/>
</dbReference>
<evidence type="ECO:0000256" key="5">
    <source>
        <dbReference type="ARBA" id="ARBA00022519"/>
    </source>
</evidence>
<comment type="subunit">
    <text evidence="11">The complex is composed of two ATP-binding proteins (GltL), two transmembrane proteins (GltJ and GltK) and a solute-binding protein (GltI).</text>
</comment>
<evidence type="ECO:0000256" key="9">
    <source>
        <dbReference type="ARBA" id="ARBA00023136"/>
    </source>
</evidence>
<dbReference type="Pfam" id="PF00528">
    <property type="entry name" value="BPD_transp_1"/>
    <property type="match status" value="1"/>
</dbReference>
<evidence type="ECO:0000256" key="10">
    <source>
        <dbReference type="ARBA" id="ARBA00060298"/>
    </source>
</evidence>
<gene>
    <name evidence="15" type="ORF">Sant_3086</name>
</gene>
<dbReference type="GO" id="GO:0022857">
    <property type="term" value="F:transmembrane transporter activity"/>
    <property type="evidence" value="ECO:0007669"/>
    <property type="project" value="InterPro"/>
</dbReference>
<keyword evidence="3 13" id="KW-0813">Transport</keyword>
<dbReference type="RefSeq" id="WP_025423229.1">
    <property type="nucleotide sequence ID" value="NZ_CP006569.1"/>
</dbReference>
<proteinExistence type="inferred from homology"/>
<feature type="domain" description="ABC transmembrane type-1" evidence="14">
    <location>
        <begin position="19"/>
        <end position="207"/>
    </location>
</feature>